<proteinExistence type="predicted"/>
<organism evidence="2 3">
    <name type="scientific">Rosa chinensis</name>
    <name type="common">China rose</name>
    <dbReference type="NCBI Taxonomy" id="74649"/>
    <lineage>
        <taxon>Eukaryota</taxon>
        <taxon>Viridiplantae</taxon>
        <taxon>Streptophyta</taxon>
        <taxon>Embryophyta</taxon>
        <taxon>Tracheophyta</taxon>
        <taxon>Spermatophyta</taxon>
        <taxon>Magnoliopsida</taxon>
        <taxon>eudicotyledons</taxon>
        <taxon>Gunneridae</taxon>
        <taxon>Pentapetalae</taxon>
        <taxon>rosids</taxon>
        <taxon>fabids</taxon>
        <taxon>Rosales</taxon>
        <taxon>Rosaceae</taxon>
        <taxon>Rosoideae</taxon>
        <taxon>Rosoideae incertae sedis</taxon>
        <taxon>Rosa</taxon>
    </lineage>
</organism>
<keyword evidence="1" id="KW-1133">Transmembrane helix</keyword>
<keyword evidence="3" id="KW-1185">Reference proteome</keyword>
<evidence type="ECO:0000313" key="2">
    <source>
        <dbReference type="EMBL" id="PRQ60576.1"/>
    </source>
</evidence>
<accession>A0A2P6SPJ3</accession>
<reference evidence="2 3" key="1">
    <citation type="journal article" date="2018" name="Nat. Genet.">
        <title>The Rosa genome provides new insights in the design of modern roses.</title>
        <authorList>
            <person name="Bendahmane M."/>
        </authorList>
    </citation>
    <scope>NUCLEOTIDE SEQUENCE [LARGE SCALE GENOMIC DNA]</scope>
    <source>
        <strain evidence="3">cv. Old Blush</strain>
    </source>
</reference>
<dbReference type="EMBL" id="PDCK01000039">
    <property type="protein sequence ID" value="PRQ60576.1"/>
    <property type="molecule type" value="Genomic_DNA"/>
</dbReference>
<sequence length="79" mass="8721">MAMSTINVSLPFVVAGLAAGAGIYFLDRNHYKQKEIRGGIRTSIENFMTQAKVEVSNTQMPKLAPQFDGLDSFETLVVR</sequence>
<protein>
    <submittedName>
        <fullName evidence="2">Uncharacterized protein</fullName>
    </submittedName>
</protein>
<dbReference type="Gramene" id="PRQ60576">
    <property type="protein sequence ID" value="PRQ60576"/>
    <property type="gene ID" value="RchiOBHm_Chr1g0382821"/>
</dbReference>
<comment type="caution">
    <text evidence="2">The sequence shown here is derived from an EMBL/GenBank/DDBJ whole genome shotgun (WGS) entry which is preliminary data.</text>
</comment>
<evidence type="ECO:0000256" key="1">
    <source>
        <dbReference type="SAM" id="Phobius"/>
    </source>
</evidence>
<dbReference type="OMA" id="TSIENFM"/>
<evidence type="ECO:0000313" key="3">
    <source>
        <dbReference type="Proteomes" id="UP000238479"/>
    </source>
</evidence>
<keyword evidence="1" id="KW-0472">Membrane</keyword>
<feature type="transmembrane region" description="Helical" evidence="1">
    <location>
        <begin position="6"/>
        <end position="26"/>
    </location>
</feature>
<gene>
    <name evidence="2" type="ORF">RchiOBHm_Chr1g0382821</name>
</gene>
<dbReference type="Proteomes" id="UP000238479">
    <property type="component" value="Chromosome 1"/>
</dbReference>
<keyword evidence="1" id="KW-0812">Transmembrane</keyword>
<name>A0A2P6SPJ3_ROSCH</name>
<dbReference type="AlphaFoldDB" id="A0A2P6SPJ3"/>